<accession>A0A0C3HSG6</accession>
<dbReference type="HOGENOM" id="CLU_1750228_0_0_1"/>
<feature type="region of interest" description="Disordered" evidence="1">
    <location>
        <begin position="45"/>
        <end position="100"/>
    </location>
</feature>
<evidence type="ECO:0000313" key="2">
    <source>
        <dbReference type="EMBL" id="KIN05965.1"/>
    </source>
</evidence>
<proteinExistence type="predicted"/>
<feature type="compositionally biased region" description="Basic residues" evidence="1">
    <location>
        <begin position="118"/>
        <end position="130"/>
    </location>
</feature>
<dbReference type="Proteomes" id="UP000054321">
    <property type="component" value="Unassembled WGS sequence"/>
</dbReference>
<sequence>MGGPPCESLAAALEQDELSWVRSHGHTPAMIHVLPFVAYFLRPDAASPGAPVSDDEGAGHEETRGMRRGDDGWRVGREQVETQSLDAITDPHFPSRNIQYQTRGSSGCAVVYVAGVQHQRHLSPSSKKRPPPPNFSPNSGERLPPPSLR</sequence>
<feature type="region of interest" description="Disordered" evidence="1">
    <location>
        <begin position="118"/>
        <end position="149"/>
    </location>
</feature>
<dbReference type="InParanoid" id="A0A0C3HSG6"/>
<organism evidence="2 3">
    <name type="scientific">Oidiodendron maius (strain Zn)</name>
    <dbReference type="NCBI Taxonomy" id="913774"/>
    <lineage>
        <taxon>Eukaryota</taxon>
        <taxon>Fungi</taxon>
        <taxon>Dikarya</taxon>
        <taxon>Ascomycota</taxon>
        <taxon>Pezizomycotina</taxon>
        <taxon>Leotiomycetes</taxon>
        <taxon>Leotiomycetes incertae sedis</taxon>
        <taxon>Myxotrichaceae</taxon>
        <taxon>Oidiodendron</taxon>
    </lineage>
</organism>
<protein>
    <submittedName>
        <fullName evidence="2">Uncharacterized protein</fullName>
    </submittedName>
</protein>
<gene>
    <name evidence="2" type="ORF">OIDMADRAFT_49468</name>
</gene>
<reference evidence="3" key="2">
    <citation type="submission" date="2015-01" db="EMBL/GenBank/DDBJ databases">
        <title>Evolutionary Origins and Diversification of the Mycorrhizal Mutualists.</title>
        <authorList>
            <consortium name="DOE Joint Genome Institute"/>
            <consortium name="Mycorrhizal Genomics Consortium"/>
            <person name="Kohler A."/>
            <person name="Kuo A."/>
            <person name="Nagy L.G."/>
            <person name="Floudas D."/>
            <person name="Copeland A."/>
            <person name="Barry K.W."/>
            <person name="Cichocki N."/>
            <person name="Veneault-Fourrey C."/>
            <person name="LaButti K."/>
            <person name="Lindquist E.A."/>
            <person name="Lipzen A."/>
            <person name="Lundell T."/>
            <person name="Morin E."/>
            <person name="Murat C."/>
            <person name="Riley R."/>
            <person name="Ohm R."/>
            <person name="Sun H."/>
            <person name="Tunlid A."/>
            <person name="Henrissat B."/>
            <person name="Grigoriev I.V."/>
            <person name="Hibbett D.S."/>
            <person name="Martin F."/>
        </authorList>
    </citation>
    <scope>NUCLEOTIDE SEQUENCE [LARGE SCALE GENOMIC DNA]</scope>
    <source>
        <strain evidence="3">Zn</strain>
    </source>
</reference>
<evidence type="ECO:0000256" key="1">
    <source>
        <dbReference type="SAM" id="MobiDB-lite"/>
    </source>
</evidence>
<evidence type="ECO:0000313" key="3">
    <source>
        <dbReference type="Proteomes" id="UP000054321"/>
    </source>
</evidence>
<dbReference type="EMBL" id="KN832871">
    <property type="protein sequence ID" value="KIN05965.1"/>
    <property type="molecule type" value="Genomic_DNA"/>
</dbReference>
<dbReference type="AlphaFoldDB" id="A0A0C3HSG6"/>
<name>A0A0C3HSG6_OIDMZ</name>
<reference evidence="2 3" key="1">
    <citation type="submission" date="2014-04" db="EMBL/GenBank/DDBJ databases">
        <authorList>
            <consortium name="DOE Joint Genome Institute"/>
            <person name="Kuo A."/>
            <person name="Martino E."/>
            <person name="Perotto S."/>
            <person name="Kohler A."/>
            <person name="Nagy L.G."/>
            <person name="Floudas D."/>
            <person name="Copeland A."/>
            <person name="Barry K.W."/>
            <person name="Cichocki N."/>
            <person name="Veneault-Fourrey C."/>
            <person name="LaButti K."/>
            <person name="Lindquist E.A."/>
            <person name="Lipzen A."/>
            <person name="Lundell T."/>
            <person name="Morin E."/>
            <person name="Murat C."/>
            <person name="Sun H."/>
            <person name="Tunlid A."/>
            <person name="Henrissat B."/>
            <person name="Grigoriev I.V."/>
            <person name="Hibbett D.S."/>
            <person name="Martin F."/>
            <person name="Nordberg H.P."/>
            <person name="Cantor M.N."/>
            <person name="Hua S.X."/>
        </authorList>
    </citation>
    <scope>NUCLEOTIDE SEQUENCE [LARGE SCALE GENOMIC DNA]</scope>
    <source>
        <strain evidence="2 3">Zn</strain>
    </source>
</reference>
<keyword evidence="3" id="KW-1185">Reference proteome</keyword>
<feature type="compositionally biased region" description="Basic and acidic residues" evidence="1">
    <location>
        <begin position="57"/>
        <end position="80"/>
    </location>
</feature>